<dbReference type="AlphaFoldDB" id="Q56Z21"/>
<proteinExistence type="evidence at transcript level"/>
<dbReference type="EMBL" id="AK221148">
    <property type="protein sequence ID" value="BAD95152.1"/>
    <property type="molecule type" value="mRNA"/>
</dbReference>
<evidence type="ECO:0000313" key="1">
    <source>
        <dbReference type="EMBL" id="BAD95152.1"/>
    </source>
</evidence>
<accession>Q56Z21</accession>
<reference evidence="1" key="1">
    <citation type="submission" date="2005-03" db="EMBL/GenBank/DDBJ databases">
        <title>Large-scale analysis of RIKEN Arabidopsis full-length (RAFL) cDNAs.</title>
        <authorList>
            <person name="Totoki Y."/>
            <person name="Seki M."/>
            <person name="Ishida J."/>
            <person name="Nakajima M."/>
            <person name="Enju A."/>
            <person name="Kamiya A."/>
            <person name="Narusaka M."/>
            <person name="Shin-i T."/>
            <person name="Nakagawa M."/>
            <person name="Sakamoto N."/>
            <person name="Oishi K."/>
            <person name="Kohara Y."/>
            <person name="Kobayashi M."/>
            <person name="Toyoda A."/>
            <person name="Sakaki Y."/>
            <person name="Sakurai T."/>
            <person name="Iida K."/>
            <person name="Akiyama K."/>
            <person name="Satou M."/>
            <person name="Toyoda T."/>
            <person name="Konagaya A."/>
            <person name="Carninci P."/>
            <person name="Kawai J."/>
            <person name="Hayashizaki Y."/>
            <person name="Shinozaki K."/>
        </authorList>
    </citation>
    <scope>NUCLEOTIDE SEQUENCE</scope>
</reference>
<sequence length="66" mass="7484">MRRRRSTVTSITTRSVVTKTMSKLNPLCARECNENVCLLSLKNLLNKELSHIPFYIISSDVGVVFV</sequence>
<protein>
    <submittedName>
        <fullName evidence="1">Uncharacterized protein</fullName>
    </submittedName>
</protein>
<name>Q56Z21_ARATH</name>
<organism evidence="1">
    <name type="scientific">Arabidopsis thaliana</name>
    <name type="common">Mouse-ear cress</name>
    <dbReference type="NCBI Taxonomy" id="3702"/>
    <lineage>
        <taxon>Eukaryota</taxon>
        <taxon>Viridiplantae</taxon>
        <taxon>Streptophyta</taxon>
        <taxon>Embryophyta</taxon>
        <taxon>Tracheophyta</taxon>
        <taxon>Spermatophyta</taxon>
        <taxon>Magnoliopsida</taxon>
        <taxon>eudicotyledons</taxon>
        <taxon>Gunneridae</taxon>
        <taxon>Pentapetalae</taxon>
        <taxon>rosids</taxon>
        <taxon>malvids</taxon>
        <taxon>Brassicales</taxon>
        <taxon>Brassicaceae</taxon>
        <taxon>Camelineae</taxon>
        <taxon>Arabidopsis</taxon>
    </lineage>
</organism>